<dbReference type="PANTHER" id="PTHR11559">
    <property type="entry name" value="CARBOXYLESTERASE"/>
    <property type="match status" value="1"/>
</dbReference>
<dbReference type="InterPro" id="IPR002018">
    <property type="entry name" value="CarbesteraseB"/>
</dbReference>
<organism evidence="6 7">
    <name type="scientific">Alosa alosa</name>
    <name type="common">allis shad</name>
    <dbReference type="NCBI Taxonomy" id="278164"/>
    <lineage>
        <taxon>Eukaryota</taxon>
        <taxon>Metazoa</taxon>
        <taxon>Chordata</taxon>
        <taxon>Craniata</taxon>
        <taxon>Vertebrata</taxon>
        <taxon>Euteleostomi</taxon>
        <taxon>Actinopterygii</taxon>
        <taxon>Neopterygii</taxon>
        <taxon>Teleostei</taxon>
        <taxon>Clupei</taxon>
        <taxon>Clupeiformes</taxon>
        <taxon>Clupeoidei</taxon>
        <taxon>Clupeidae</taxon>
        <taxon>Alosa</taxon>
    </lineage>
</organism>
<evidence type="ECO:0000313" key="6">
    <source>
        <dbReference type="EMBL" id="KAG5273649.1"/>
    </source>
</evidence>
<dbReference type="EMBL" id="JADWDJ010000011">
    <property type="protein sequence ID" value="KAG5273649.1"/>
    <property type="molecule type" value="Genomic_DNA"/>
</dbReference>
<comment type="caution">
    <text evidence="6">The sequence shown here is derived from an EMBL/GenBank/DDBJ whole genome shotgun (WGS) entry which is preliminary data.</text>
</comment>
<evidence type="ECO:0000256" key="4">
    <source>
        <dbReference type="RuleBase" id="RU361235"/>
    </source>
</evidence>
<proteinExistence type="inferred from homology"/>
<evidence type="ECO:0000256" key="3">
    <source>
        <dbReference type="ARBA" id="ARBA00023157"/>
    </source>
</evidence>
<keyword evidence="3" id="KW-1015">Disulfide bond</keyword>
<dbReference type="InterPro" id="IPR019819">
    <property type="entry name" value="Carboxylesterase_B_CS"/>
</dbReference>
<keyword evidence="2 4" id="KW-0378">Hydrolase</keyword>
<evidence type="ECO:0000313" key="7">
    <source>
        <dbReference type="Proteomes" id="UP000823561"/>
    </source>
</evidence>
<accession>A0AAV6GEQ6</accession>
<gene>
    <name evidence="6" type="ORF">AALO_G00153910</name>
</gene>
<dbReference type="PROSITE" id="PS00941">
    <property type="entry name" value="CARBOXYLESTERASE_B_2"/>
    <property type="match status" value="1"/>
</dbReference>
<evidence type="ECO:0000259" key="5">
    <source>
        <dbReference type="Pfam" id="PF00135"/>
    </source>
</evidence>
<dbReference type="Pfam" id="PF00135">
    <property type="entry name" value="COesterase"/>
    <property type="match status" value="1"/>
</dbReference>
<sequence length="590" mass="65753">MMLQNQWESVTKAVPAYLSVYCRKCFCTPETYVITPFTMTGKLMSLCLLQTLFQLSLSLTDPSPVVSVRNGTLRGASMTVKGSNKQVQQYLGIPFARPPLGPLRLSAPQPAESWEGERDATQQPPMCPQPIAFVTHIAKVMANKFALPGLSEDCLYLNVYTPPTNPCTGKKLPVMVWIHGGALYLGGAAQFDGSVLAAYQDVVVVIIQYRLGILGYFSTGDTNAQGNWGFLDQIAALQWVQENIESFGGDPNSVTIAGQSAGGISASILLLSPLAKGLFHRAIFQSGASTLETYSTKTPMVFAEMVATATGCTSNSTELLVQCIRDKSVEELINATLTTRIFRGATVDGEFLTALPEDILKEKDFHKVPVIVGVTNHEFGWLLPFGVVAYGWEKGMDRATVMKELAIHLPPTMPVETKELVVDEYFKDAHTPQEMRDQFTEIVGDYWMVVPAIKEARYYLDVGASVYMYEFQHRPEAYEYTRPSFVRADHSDELMFIFGACFWDGHIKVTGKITEEENRLCKTMMAYWANFMRTGCPNGPGLVHWPIYDACNKYLNLDLQQSEGRDLKKDRVQFFQKLAAKKTQLQEQDQ</sequence>
<feature type="domain" description="Carboxylesterase type B" evidence="5">
    <location>
        <begin position="63"/>
        <end position="574"/>
    </location>
</feature>
<evidence type="ECO:0000256" key="1">
    <source>
        <dbReference type="ARBA" id="ARBA00005964"/>
    </source>
</evidence>
<dbReference type="GO" id="GO:0016787">
    <property type="term" value="F:hydrolase activity"/>
    <property type="evidence" value="ECO:0007669"/>
    <property type="project" value="UniProtKB-KW"/>
</dbReference>
<dbReference type="EC" id="3.1.1.-" evidence="4"/>
<dbReference type="InterPro" id="IPR019826">
    <property type="entry name" value="Carboxylesterase_B_AS"/>
</dbReference>
<dbReference type="Proteomes" id="UP000823561">
    <property type="component" value="Chromosome 11"/>
</dbReference>
<dbReference type="Gene3D" id="3.40.50.1820">
    <property type="entry name" value="alpha/beta hydrolase"/>
    <property type="match status" value="1"/>
</dbReference>
<dbReference type="CDD" id="cd00312">
    <property type="entry name" value="Esterase_lipase"/>
    <property type="match status" value="1"/>
</dbReference>
<dbReference type="FunFam" id="3.40.50.1820:FF:000011">
    <property type="entry name" value="Carboxylic ester hydrolase"/>
    <property type="match status" value="1"/>
</dbReference>
<keyword evidence="7" id="KW-1185">Reference proteome</keyword>
<dbReference type="AlphaFoldDB" id="A0AAV6GEQ6"/>
<dbReference type="PROSITE" id="PS00122">
    <property type="entry name" value="CARBOXYLESTERASE_B_1"/>
    <property type="match status" value="1"/>
</dbReference>
<evidence type="ECO:0000256" key="2">
    <source>
        <dbReference type="ARBA" id="ARBA00022801"/>
    </source>
</evidence>
<reference evidence="6" key="1">
    <citation type="submission" date="2020-10" db="EMBL/GenBank/DDBJ databases">
        <title>Chromosome-scale genome assembly of the Allis shad, Alosa alosa.</title>
        <authorList>
            <person name="Margot Z."/>
            <person name="Christophe K."/>
            <person name="Cabau C."/>
            <person name="Louis A."/>
            <person name="Berthelot C."/>
            <person name="Parey E."/>
            <person name="Roest Crollius H."/>
            <person name="Montfort J."/>
            <person name="Robinson-Rechavi M."/>
            <person name="Bucao C."/>
            <person name="Bouchez O."/>
            <person name="Gislard M."/>
            <person name="Lluch J."/>
            <person name="Milhes M."/>
            <person name="Lampietro C."/>
            <person name="Lopez Roques C."/>
            <person name="Donnadieu C."/>
            <person name="Braasch I."/>
            <person name="Desvignes T."/>
            <person name="Postlethwait J."/>
            <person name="Bobe J."/>
            <person name="Guiguen Y."/>
        </authorList>
    </citation>
    <scope>NUCLEOTIDE SEQUENCE</scope>
    <source>
        <strain evidence="6">M-15738</strain>
        <tissue evidence="6">Blood</tissue>
    </source>
</reference>
<comment type="similarity">
    <text evidence="1 4">Belongs to the type-B carboxylesterase/lipase family.</text>
</comment>
<dbReference type="SUPFAM" id="SSF53474">
    <property type="entry name" value="alpha/beta-Hydrolases"/>
    <property type="match status" value="1"/>
</dbReference>
<dbReference type="InterPro" id="IPR029058">
    <property type="entry name" value="AB_hydrolase_fold"/>
</dbReference>
<protein>
    <recommendedName>
        <fullName evidence="4">Carboxylic ester hydrolase</fullName>
        <ecNumber evidence="4">3.1.1.-</ecNumber>
    </recommendedName>
</protein>
<dbReference type="InterPro" id="IPR050309">
    <property type="entry name" value="Type-B_Carboxylest/Lipase"/>
</dbReference>
<name>A0AAV6GEQ6_9TELE</name>